<organism evidence="1 2">
    <name type="scientific">Coemansia furcata</name>
    <dbReference type="NCBI Taxonomy" id="417177"/>
    <lineage>
        <taxon>Eukaryota</taxon>
        <taxon>Fungi</taxon>
        <taxon>Fungi incertae sedis</taxon>
        <taxon>Zoopagomycota</taxon>
        <taxon>Kickxellomycotina</taxon>
        <taxon>Kickxellomycetes</taxon>
        <taxon>Kickxellales</taxon>
        <taxon>Kickxellaceae</taxon>
        <taxon>Coemansia</taxon>
    </lineage>
</organism>
<dbReference type="EMBL" id="JANBUP010002235">
    <property type="protein sequence ID" value="KAJ2801251.1"/>
    <property type="molecule type" value="Genomic_DNA"/>
</dbReference>
<name>A0ACC1L5P0_9FUNG</name>
<feature type="non-terminal residue" evidence="1">
    <location>
        <position position="253"/>
    </location>
</feature>
<accession>A0ACC1L5P0</accession>
<keyword evidence="2" id="KW-1185">Reference proteome</keyword>
<reference evidence="1" key="1">
    <citation type="submission" date="2022-07" db="EMBL/GenBank/DDBJ databases">
        <title>Phylogenomic reconstructions and comparative analyses of Kickxellomycotina fungi.</title>
        <authorList>
            <person name="Reynolds N.K."/>
            <person name="Stajich J.E."/>
            <person name="Barry K."/>
            <person name="Grigoriev I.V."/>
            <person name="Crous P."/>
            <person name="Smith M.E."/>
        </authorList>
    </citation>
    <scope>NUCLEOTIDE SEQUENCE</scope>
    <source>
        <strain evidence="1">CBS 102833</strain>
    </source>
</reference>
<gene>
    <name evidence="1" type="ORF">H4S07_004986</name>
</gene>
<proteinExistence type="predicted"/>
<sequence length="253" mass="28158">MKLQGLQLLLPQQDDIITRLIERLQSDTGATQLTGIATVSGVNDMDDYDGMDGINNLGNDDDDAMDDYDDMDDVSYLGNNDNLSNSNILDDSDIVDGSSTWSISVDRVDEFISNCGNNICNSFNGLLAGQQNRVVRETGQLLTSVLAGISRVSAIRDHKNQMSMEHLLPVLPHQLVQLSGREFAEKCKPFLERFSNIRGKEFVSSVELQFLRLVADCKDGESVRDIIDGHSDSTTFDMAWEHLQARYPVLCDF</sequence>
<comment type="caution">
    <text evidence="1">The sequence shown here is derived from an EMBL/GenBank/DDBJ whole genome shotgun (WGS) entry which is preliminary data.</text>
</comment>
<evidence type="ECO:0000313" key="1">
    <source>
        <dbReference type="EMBL" id="KAJ2801251.1"/>
    </source>
</evidence>
<dbReference type="Proteomes" id="UP001140096">
    <property type="component" value="Unassembled WGS sequence"/>
</dbReference>
<evidence type="ECO:0000313" key="2">
    <source>
        <dbReference type="Proteomes" id="UP001140096"/>
    </source>
</evidence>
<protein>
    <submittedName>
        <fullName evidence="1">Uncharacterized protein</fullName>
    </submittedName>
</protein>